<evidence type="ECO:0000313" key="1">
    <source>
        <dbReference type="EMBL" id="GAA0941279.1"/>
    </source>
</evidence>
<comment type="caution">
    <text evidence="1">The sequence shown here is derived from an EMBL/GenBank/DDBJ whole genome shotgun (WGS) entry which is preliminary data.</text>
</comment>
<proteinExistence type="predicted"/>
<name>A0ABP4AU66_9ACTN</name>
<dbReference type="EMBL" id="BAAAHK010000007">
    <property type="protein sequence ID" value="GAA0941279.1"/>
    <property type="molecule type" value="Genomic_DNA"/>
</dbReference>
<dbReference type="RefSeq" id="WP_343969922.1">
    <property type="nucleotide sequence ID" value="NZ_BAAAHK010000007.1"/>
</dbReference>
<keyword evidence="2" id="KW-1185">Reference proteome</keyword>
<dbReference type="Proteomes" id="UP001500542">
    <property type="component" value="Unassembled WGS sequence"/>
</dbReference>
<organism evidence="1 2">
    <name type="scientific">Kribbella koreensis</name>
    <dbReference type="NCBI Taxonomy" id="57909"/>
    <lineage>
        <taxon>Bacteria</taxon>
        <taxon>Bacillati</taxon>
        <taxon>Actinomycetota</taxon>
        <taxon>Actinomycetes</taxon>
        <taxon>Propionibacteriales</taxon>
        <taxon>Kribbellaceae</taxon>
        <taxon>Kribbella</taxon>
    </lineage>
</organism>
<protein>
    <submittedName>
        <fullName evidence="1">Uncharacterized protein</fullName>
    </submittedName>
</protein>
<reference evidence="2" key="1">
    <citation type="journal article" date="2019" name="Int. J. Syst. Evol. Microbiol.">
        <title>The Global Catalogue of Microorganisms (GCM) 10K type strain sequencing project: providing services to taxonomists for standard genome sequencing and annotation.</title>
        <authorList>
            <consortium name="The Broad Institute Genomics Platform"/>
            <consortium name="The Broad Institute Genome Sequencing Center for Infectious Disease"/>
            <person name="Wu L."/>
            <person name="Ma J."/>
        </authorList>
    </citation>
    <scope>NUCLEOTIDE SEQUENCE [LARGE SCALE GENOMIC DNA]</scope>
    <source>
        <strain evidence="2">JCM 10977</strain>
    </source>
</reference>
<gene>
    <name evidence="1" type="ORF">GCM10009554_32770</name>
</gene>
<accession>A0ABP4AU66</accession>
<evidence type="ECO:0000313" key="2">
    <source>
        <dbReference type="Proteomes" id="UP001500542"/>
    </source>
</evidence>
<sequence>MRRNLTRAMAAKSIVSANAYRELLTTLLEQQSGILRAVEPPAGLEAIHADALQTLSGSLIGDHLNDPVDGCTVAEPVATFLYYSNLDIYDVITQGMNPTGHRTILGRKLLPAPPRKPAPRRGTNGHVVQRIGKRGSAQIRVTNKRSTDALIVVSTSGRTQASIYIRAKSTATLTGLRGSLGITIRTGSDWDPTGRGFTRACEEETFNEPLDRGYNWQFTI</sequence>